<reference evidence="2" key="1">
    <citation type="submission" date="2021-01" db="EMBL/GenBank/DDBJ databases">
        <authorList>
            <person name="Corre E."/>
            <person name="Pelletier E."/>
            <person name="Niang G."/>
            <person name="Scheremetjew M."/>
            <person name="Finn R."/>
            <person name="Kale V."/>
            <person name="Holt S."/>
            <person name="Cochrane G."/>
            <person name="Meng A."/>
            <person name="Brown T."/>
            <person name="Cohen L."/>
        </authorList>
    </citation>
    <scope>NUCLEOTIDE SEQUENCE</scope>
    <source>
        <strain evidence="2">CCMP281</strain>
    </source>
</reference>
<dbReference type="EMBL" id="HBHX01013815">
    <property type="protein sequence ID" value="CAE0107051.1"/>
    <property type="molecule type" value="Transcribed_RNA"/>
</dbReference>
<feature type="region of interest" description="Disordered" evidence="1">
    <location>
        <begin position="1"/>
        <end position="25"/>
    </location>
</feature>
<evidence type="ECO:0000313" key="2">
    <source>
        <dbReference type="EMBL" id="CAE0107051.1"/>
    </source>
</evidence>
<gene>
    <name evidence="2" type="ORF">HERI1096_LOCUS7710</name>
</gene>
<accession>A0A7S3AMD6</accession>
<feature type="compositionally biased region" description="Polar residues" evidence="1">
    <location>
        <begin position="13"/>
        <end position="25"/>
    </location>
</feature>
<sequence>MSLAVSRERNPLTAHSPTNDTQARGSTARVMPDCYALWGHCALGSTRHSPQGTSHAHAHALGARTRWALAHAAGGVTHTALLAWYTAVASVEASHAWMFADGTGPKEIPPTACSEGGACTHKSHLLLGDHKGKVTDGGHAT</sequence>
<evidence type="ECO:0000256" key="1">
    <source>
        <dbReference type="SAM" id="MobiDB-lite"/>
    </source>
</evidence>
<name>A0A7S3AMD6_9EUKA</name>
<organism evidence="2">
    <name type="scientific">Haptolina ericina</name>
    <dbReference type="NCBI Taxonomy" id="156174"/>
    <lineage>
        <taxon>Eukaryota</taxon>
        <taxon>Haptista</taxon>
        <taxon>Haptophyta</taxon>
        <taxon>Prymnesiophyceae</taxon>
        <taxon>Prymnesiales</taxon>
        <taxon>Prymnesiaceae</taxon>
        <taxon>Haptolina</taxon>
    </lineage>
</organism>
<feature type="compositionally biased region" description="Basic and acidic residues" evidence="1">
    <location>
        <begin position="1"/>
        <end position="10"/>
    </location>
</feature>
<dbReference type="AlphaFoldDB" id="A0A7S3AMD6"/>
<proteinExistence type="predicted"/>
<protein>
    <submittedName>
        <fullName evidence="2">Uncharacterized protein</fullName>
    </submittedName>
</protein>